<evidence type="ECO:0000313" key="1">
    <source>
        <dbReference type="EMBL" id="CAG8980374.1"/>
    </source>
</evidence>
<comment type="caution">
    <text evidence="1">The sequence shown here is derived from an EMBL/GenBank/DDBJ whole genome shotgun (WGS) entry which is preliminary data.</text>
</comment>
<name>A0A9N9LSC8_9HELO</name>
<reference evidence="1" key="1">
    <citation type="submission" date="2021-07" db="EMBL/GenBank/DDBJ databases">
        <authorList>
            <person name="Durling M."/>
        </authorList>
    </citation>
    <scope>NUCLEOTIDE SEQUENCE</scope>
</reference>
<dbReference type="InterPro" id="IPR011008">
    <property type="entry name" value="Dimeric_a/b-barrel"/>
</dbReference>
<dbReference type="SUPFAM" id="SSF54909">
    <property type="entry name" value="Dimeric alpha+beta barrel"/>
    <property type="match status" value="1"/>
</dbReference>
<dbReference type="EMBL" id="CAJVRM010000384">
    <property type="protein sequence ID" value="CAG8980374.1"/>
    <property type="molecule type" value="Genomic_DNA"/>
</dbReference>
<keyword evidence="2" id="KW-1185">Reference proteome</keyword>
<dbReference type="OrthoDB" id="2851338at2759"/>
<evidence type="ECO:0000313" key="2">
    <source>
        <dbReference type="Proteomes" id="UP000701801"/>
    </source>
</evidence>
<dbReference type="Proteomes" id="UP000701801">
    <property type="component" value="Unassembled WGS sequence"/>
</dbReference>
<dbReference type="AlphaFoldDB" id="A0A9N9LSC8"/>
<accession>A0A9N9LSC8</accession>
<gene>
    <name evidence="1" type="ORF">HYALB_00013721</name>
</gene>
<sequence>MPNQGLLWVNSRITSTSLTKSSFEGWYNEEHVPDVLSTKVISSACRYNNINPADSHPYLALYPFEDISFFETKGFSEIPVRSKKYFPGGETCFDLAEFDTRIYEWIHGYEKPGAKSGPAKMIISAGLTPAKGTDADFDAWYKEEHYGTLAECPGYIRTRRYKLKTALSASSLETPRSPQLYLALHEFDVESLPTAELDKTPQTDWAKRVMGSLEGAEVMVFKLSREFGDVKAKF</sequence>
<organism evidence="1 2">
    <name type="scientific">Hymenoscyphus albidus</name>
    <dbReference type="NCBI Taxonomy" id="595503"/>
    <lineage>
        <taxon>Eukaryota</taxon>
        <taxon>Fungi</taxon>
        <taxon>Dikarya</taxon>
        <taxon>Ascomycota</taxon>
        <taxon>Pezizomycotina</taxon>
        <taxon>Leotiomycetes</taxon>
        <taxon>Helotiales</taxon>
        <taxon>Helotiaceae</taxon>
        <taxon>Hymenoscyphus</taxon>
    </lineage>
</organism>
<protein>
    <submittedName>
        <fullName evidence="1">Uncharacterized protein</fullName>
    </submittedName>
</protein>
<proteinExistence type="predicted"/>